<evidence type="ECO:0000313" key="4">
    <source>
        <dbReference type="Proteomes" id="UP000292036"/>
    </source>
</evidence>
<name>A0A4Q8XYT1_RHILE</name>
<evidence type="ECO:0000256" key="1">
    <source>
        <dbReference type="SAM" id="SignalP"/>
    </source>
</evidence>
<evidence type="ECO:0000313" key="2">
    <source>
        <dbReference type="EMBL" id="TAW28750.1"/>
    </source>
</evidence>
<sequence length="127" mass="13542">MKAIIATLVLSCSVSWSALATAETVKLQVAGGEIAAPSSQGRILLNLTLDSSRDLSEFTLRHVGKEIDVLINNNVVVSPHIIDPFLFSGQQLHIPIPAGATGAESMETIEKLVSGKLILELSSRDHQ</sequence>
<reference evidence="4 5" key="1">
    <citation type="submission" date="2019-02" db="EMBL/GenBank/DDBJ databases">
        <title>The genomic architecture of introgression among sibling species of bacteria.</title>
        <authorList>
            <person name="Cavassim M.I.A."/>
            <person name="Moeskjaer S."/>
            <person name="Moslemi C."/>
            <person name="Fields B."/>
            <person name="Bachmann A."/>
            <person name="Vilhjalmsson B."/>
            <person name="Schierup M.H."/>
            <person name="Young J.P.W."/>
            <person name="Andersen S.U."/>
        </authorList>
    </citation>
    <scope>NUCLEOTIDE SEQUENCE [LARGE SCALE GENOMIC DNA]</scope>
    <source>
        <strain evidence="3 5">SM145A</strain>
        <strain evidence="2 4">SM151B</strain>
    </source>
</reference>
<comment type="caution">
    <text evidence="3">The sequence shown here is derived from an EMBL/GenBank/DDBJ whole genome shotgun (WGS) entry which is preliminary data.</text>
</comment>
<gene>
    <name evidence="3" type="ORF">ELI03_04335</name>
    <name evidence="2" type="ORF">ELI19_04235</name>
</gene>
<proteinExistence type="predicted"/>
<keyword evidence="1" id="KW-0732">Signal</keyword>
<dbReference type="EMBL" id="SIPS01000001">
    <property type="protein sequence ID" value="TAW28750.1"/>
    <property type="molecule type" value="Genomic_DNA"/>
</dbReference>
<organism evidence="3 5">
    <name type="scientific">Rhizobium leguminosarum</name>
    <dbReference type="NCBI Taxonomy" id="384"/>
    <lineage>
        <taxon>Bacteria</taxon>
        <taxon>Pseudomonadati</taxon>
        <taxon>Pseudomonadota</taxon>
        <taxon>Alphaproteobacteria</taxon>
        <taxon>Hyphomicrobiales</taxon>
        <taxon>Rhizobiaceae</taxon>
        <taxon>Rhizobium/Agrobacterium group</taxon>
        <taxon>Rhizobium</taxon>
    </lineage>
</organism>
<dbReference type="Proteomes" id="UP000293652">
    <property type="component" value="Unassembled WGS sequence"/>
</dbReference>
<evidence type="ECO:0000313" key="3">
    <source>
        <dbReference type="EMBL" id="TAX71018.1"/>
    </source>
</evidence>
<evidence type="ECO:0008006" key="6">
    <source>
        <dbReference type="Google" id="ProtNLM"/>
    </source>
</evidence>
<dbReference type="Proteomes" id="UP000292036">
    <property type="component" value="Unassembled WGS sequence"/>
</dbReference>
<evidence type="ECO:0000313" key="5">
    <source>
        <dbReference type="Proteomes" id="UP000293652"/>
    </source>
</evidence>
<feature type="chain" id="PRO_5030098904" description="Copper chaperone PCu(A)C" evidence="1">
    <location>
        <begin position="23"/>
        <end position="127"/>
    </location>
</feature>
<accession>A0A4Q8XYT1</accession>
<dbReference type="AlphaFoldDB" id="A0A4Q8XYT1"/>
<protein>
    <recommendedName>
        <fullName evidence="6">Copper chaperone PCu(A)C</fullName>
    </recommendedName>
</protein>
<dbReference type="RefSeq" id="WP_130667602.1">
    <property type="nucleotide sequence ID" value="NZ_SIOH01000001.1"/>
</dbReference>
<dbReference type="EMBL" id="SIPC01000001">
    <property type="protein sequence ID" value="TAX71018.1"/>
    <property type="molecule type" value="Genomic_DNA"/>
</dbReference>
<feature type="signal peptide" evidence="1">
    <location>
        <begin position="1"/>
        <end position="22"/>
    </location>
</feature>